<dbReference type="Proteomes" id="UP001595998">
    <property type="component" value="Unassembled WGS sequence"/>
</dbReference>
<sequence>MKPTVVNPGRVALRPLRSGDEEAAVRWSADPVFCQVADWTPGLSARVVRRYWQTLMAGQEASFRRWGMTRGGVLIGYVDLTNLRAASGELGVAIGERGLWGQGLATAACHLLLKEAWALGLEQVTAEVHEPNRRSQALMRRLGFLEVGVGPPVPYGTSR</sequence>
<proteinExistence type="predicted"/>
<dbReference type="Gene3D" id="3.40.630.30">
    <property type="match status" value="1"/>
</dbReference>
<keyword evidence="2" id="KW-0012">Acyltransferase</keyword>
<dbReference type="InterPro" id="IPR000182">
    <property type="entry name" value="GNAT_dom"/>
</dbReference>
<dbReference type="PROSITE" id="PS51186">
    <property type="entry name" value="GNAT"/>
    <property type="match status" value="1"/>
</dbReference>
<protein>
    <submittedName>
        <fullName evidence="2">GNAT family N-acetyltransferase</fullName>
        <ecNumber evidence="2">2.3.-.-</ecNumber>
    </submittedName>
</protein>
<keyword evidence="3" id="KW-1185">Reference proteome</keyword>
<keyword evidence="2" id="KW-0808">Transferase</keyword>
<dbReference type="EC" id="2.3.-.-" evidence="2"/>
<gene>
    <name evidence="2" type="ORF">ACFOZ9_03600</name>
</gene>
<dbReference type="EMBL" id="JBHSEH010000005">
    <property type="protein sequence ID" value="MFC4425284.1"/>
    <property type="molecule type" value="Genomic_DNA"/>
</dbReference>
<evidence type="ECO:0000313" key="2">
    <source>
        <dbReference type="EMBL" id="MFC4425284.1"/>
    </source>
</evidence>
<dbReference type="Pfam" id="PF13302">
    <property type="entry name" value="Acetyltransf_3"/>
    <property type="match status" value="1"/>
</dbReference>
<dbReference type="PANTHER" id="PTHR43415">
    <property type="entry name" value="SPERMIDINE N(1)-ACETYLTRANSFERASE"/>
    <property type="match status" value="1"/>
</dbReference>
<dbReference type="GO" id="GO:0016746">
    <property type="term" value="F:acyltransferase activity"/>
    <property type="evidence" value="ECO:0007669"/>
    <property type="project" value="UniProtKB-KW"/>
</dbReference>
<evidence type="ECO:0000259" key="1">
    <source>
        <dbReference type="PROSITE" id="PS51186"/>
    </source>
</evidence>
<accession>A0ABV8XI78</accession>
<dbReference type="PANTHER" id="PTHR43415:SF3">
    <property type="entry name" value="GNAT-FAMILY ACETYLTRANSFERASE"/>
    <property type="match status" value="1"/>
</dbReference>
<dbReference type="SUPFAM" id="SSF55729">
    <property type="entry name" value="Acyl-CoA N-acyltransferases (Nat)"/>
    <property type="match status" value="1"/>
</dbReference>
<comment type="caution">
    <text evidence="2">The sequence shown here is derived from an EMBL/GenBank/DDBJ whole genome shotgun (WGS) entry which is preliminary data.</text>
</comment>
<name>A0ABV8XI78_9DEIO</name>
<dbReference type="InterPro" id="IPR016181">
    <property type="entry name" value="Acyl_CoA_acyltransferase"/>
</dbReference>
<feature type="domain" description="N-acetyltransferase" evidence="1">
    <location>
        <begin position="11"/>
        <end position="159"/>
    </location>
</feature>
<organism evidence="2 3">
    <name type="scientific">Deinococcus navajonensis</name>
    <dbReference type="NCBI Taxonomy" id="309884"/>
    <lineage>
        <taxon>Bacteria</taxon>
        <taxon>Thermotogati</taxon>
        <taxon>Deinococcota</taxon>
        <taxon>Deinococci</taxon>
        <taxon>Deinococcales</taxon>
        <taxon>Deinococcaceae</taxon>
        <taxon>Deinococcus</taxon>
    </lineage>
</organism>
<dbReference type="RefSeq" id="WP_380036533.1">
    <property type="nucleotide sequence ID" value="NZ_JBHSEH010000005.1"/>
</dbReference>
<reference evidence="3" key="1">
    <citation type="journal article" date="2019" name="Int. J. Syst. Evol. Microbiol.">
        <title>The Global Catalogue of Microorganisms (GCM) 10K type strain sequencing project: providing services to taxonomists for standard genome sequencing and annotation.</title>
        <authorList>
            <consortium name="The Broad Institute Genomics Platform"/>
            <consortium name="The Broad Institute Genome Sequencing Center for Infectious Disease"/>
            <person name="Wu L."/>
            <person name="Ma J."/>
        </authorList>
    </citation>
    <scope>NUCLEOTIDE SEQUENCE [LARGE SCALE GENOMIC DNA]</scope>
    <source>
        <strain evidence="3">CCUG 56029</strain>
    </source>
</reference>
<evidence type="ECO:0000313" key="3">
    <source>
        <dbReference type="Proteomes" id="UP001595998"/>
    </source>
</evidence>